<feature type="transmembrane region" description="Helical" evidence="1">
    <location>
        <begin position="53"/>
        <end position="74"/>
    </location>
</feature>
<feature type="transmembrane region" description="Helical" evidence="1">
    <location>
        <begin position="148"/>
        <end position="169"/>
    </location>
</feature>
<organism evidence="2 3">
    <name type="scientific">Gluconacetobacter tumulisoli</name>
    <dbReference type="NCBI Taxonomy" id="1286189"/>
    <lineage>
        <taxon>Bacteria</taxon>
        <taxon>Pseudomonadati</taxon>
        <taxon>Pseudomonadota</taxon>
        <taxon>Alphaproteobacteria</taxon>
        <taxon>Acetobacterales</taxon>
        <taxon>Acetobacteraceae</taxon>
        <taxon>Gluconacetobacter</taxon>
    </lineage>
</organism>
<keyword evidence="1" id="KW-0472">Membrane</keyword>
<dbReference type="RefSeq" id="WP_182953987.1">
    <property type="nucleotide sequence ID" value="NZ_JABEQM010000002.1"/>
</dbReference>
<dbReference type="Pfam" id="PF06182">
    <property type="entry name" value="ABC2_membrane_6"/>
    <property type="match status" value="1"/>
</dbReference>
<keyword evidence="3" id="KW-1185">Reference proteome</keyword>
<dbReference type="PANTHER" id="PTHR36833">
    <property type="entry name" value="SLR0610 PROTEIN-RELATED"/>
    <property type="match status" value="1"/>
</dbReference>
<feature type="transmembrane region" description="Helical" evidence="1">
    <location>
        <begin position="21"/>
        <end position="47"/>
    </location>
</feature>
<reference evidence="2 3" key="1">
    <citation type="submission" date="2020-04" db="EMBL/GenBank/DDBJ databases">
        <title>Description of novel Gluconacetobacter.</title>
        <authorList>
            <person name="Sombolestani A."/>
        </authorList>
    </citation>
    <scope>NUCLEOTIDE SEQUENCE [LARGE SCALE GENOMIC DNA]</scope>
    <source>
        <strain evidence="2 3">LMG 27802</strain>
    </source>
</reference>
<sequence>MSGLSLWLRYARASLAGQVRYPGAFALQMAGHFATTLLAFAGIWILFRRFGSLHGWTVGQVALFYGLVNIEFAIAEMAGRGFEIFGDAFLRTGEFDRILLRPRWTVLQVLGHQFRLRPLARLAQGAAILALGLAATPVRPALFTAPMLAWAVGGGVAFFLGVLIGQAALSFRTLESLEIVNVLTYGGVEAGQYPFDLYAGWFRVLMTWIAPLGAVTYYPVLAILDHPGVPPPAIAPLAPGLGYLFLGAMLLYWQSAVRRHASSGS</sequence>
<accession>A0A7W4K586</accession>
<feature type="transmembrane region" description="Helical" evidence="1">
    <location>
        <begin position="233"/>
        <end position="253"/>
    </location>
</feature>
<comment type="caution">
    <text evidence="2">The sequence shown here is derived from an EMBL/GenBank/DDBJ whole genome shotgun (WGS) entry which is preliminary data.</text>
</comment>
<dbReference type="PANTHER" id="PTHR36833:SF1">
    <property type="entry name" value="INTEGRAL MEMBRANE TRANSPORT PROTEIN"/>
    <property type="match status" value="1"/>
</dbReference>
<evidence type="ECO:0000256" key="1">
    <source>
        <dbReference type="SAM" id="Phobius"/>
    </source>
</evidence>
<dbReference type="EMBL" id="JABEQM010000002">
    <property type="protein sequence ID" value="MBB2200447.1"/>
    <property type="molecule type" value="Genomic_DNA"/>
</dbReference>
<keyword evidence="1" id="KW-1133">Transmembrane helix</keyword>
<gene>
    <name evidence="2" type="ORF">HLH28_02445</name>
</gene>
<evidence type="ECO:0000313" key="2">
    <source>
        <dbReference type="EMBL" id="MBB2200447.1"/>
    </source>
</evidence>
<dbReference type="AlphaFoldDB" id="A0A7W4K586"/>
<protein>
    <submittedName>
        <fullName evidence="2">ABC transporter permease</fullName>
    </submittedName>
</protein>
<feature type="transmembrane region" description="Helical" evidence="1">
    <location>
        <begin position="201"/>
        <end position="221"/>
    </location>
</feature>
<keyword evidence="1" id="KW-0812">Transmembrane</keyword>
<dbReference type="Proteomes" id="UP000578030">
    <property type="component" value="Unassembled WGS sequence"/>
</dbReference>
<evidence type="ECO:0000313" key="3">
    <source>
        <dbReference type="Proteomes" id="UP000578030"/>
    </source>
</evidence>
<proteinExistence type="predicted"/>
<dbReference type="InterPro" id="IPR010390">
    <property type="entry name" value="ABC-2_transporter-like"/>
</dbReference>
<name>A0A7W4K586_9PROT</name>